<organism evidence="2 3">
    <name type="scientific">Loktanella salsilacus</name>
    <dbReference type="NCBI Taxonomy" id="195913"/>
    <lineage>
        <taxon>Bacteria</taxon>
        <taxon>Pseudomonadati</taxon>
        <taxon>Pseudomonadota</taxon>
        <taxon>Alphaproteobacteria</taxon>
        <taxon>Rhodobacterales</taxon>
        <taxon>Roseobacteraceae</taxon>
        <taxon>Loktanella</taxon>
    </lineage>
</organism>
<dbReference type="Proteomes" id="UP000199550">
    <property type="component" value="Unassembled WGS sequence"/>
</dbReference>
<sequence length="139" mass="14841">MNVNLMRMTPADRISELLGLPEEINDRASLECAVAKGLPASSVDNILNVMHAVPNLNLIAERALRRAKAEKQPLSPAKSRTLYDLARAYVVADKFYSGNGILVMRFLEKPNPDLGGATPLSMAITSPAGADAVIGVLEG</sequence>
<reference evidence="2 3" key="1">
    <citation type="submission" date="2016-10" db="EMBL/GenBank/DDBJ databases">
        <authorList>
            <person name="de Groot N.N."/>
        </authorList>
    </citation>
    <scope>NUCLEOTIDE SEQUENCE [LARGE SCALE GENOMIC DNA]</scope>
    <source>
        <strain evidence="2 3">DSM 16199</strain>
    </source>
</reference>
<evidence type="ECO:0000313" key="3">
    <source>
        <dbReference type="Proteomes" id="UP000199550"/>
    </source>
</evidence>
<evidence type="ECO:0000313" key="2">
    <source>
        <dbReference type="EMBL" id="SFL45806.1"/>
    </source>
</evidence>
<dbReference type="EMBL" id="FOTF01000020">
    <property type="protein sequence ID" value="SFL45806.1"/>
    <property type="molecule type" value="Genomic_DNA"/>
</dbReference>
<feature type="domain" description="Antitoxin Xre/MbcA/ParS-like toxin-binding" evidence="1">
    <location>
        <begin position="104"/>
        <end position="137"/>
    </location>
</feature>
<evidence type="ECO:0000259" key="1">
    <source>
        <dbReference type="Pfam" id="PF09722"/>
    </source>
</evidence>
<proteinExistence type="predicted"/>
<name>A0A1I4HWL1_9RHOB</name>
<dbReference type="STRING" id="195913.SAMN04488004_12015"/>
<keyword evidence="3" id="KW-1185">Reference proteome</keyword>
<dbReference type="Pfam" id="PF09722">
    <property type="entry name" value="Xre_MbcA_ParS_C"/>
    <property type="match status" value="1"/>
</dbReference>
<dbReference type="AlphaFoldDB" id="A0A1I4HWL1"/>
<protein>
    <submittedName>
        <fullName evidence="2">Putative toxin-antitoxin system antitoxin component, TIGR02293 family</fullName>
    </submittedName>
</protein>
<dbReference type="InterPro" id="IPR024467">
    <property type="entry name" value="Xre/MbcA/ParS-like_toxin-bd"/>
</dbReference>
<accession>A0A1I4HWL1</accession>
<gene>
    <name evidence="2" type="ORF">SAMN04488004_12015</name>
</gene>